<accession>D0LMM0</accession>
<organism evidence="1 2">
    <name type="scientific">Haliangium ochraceum (strain DSM 14365 / JCM 11303 / SMP-2)</name>
    <dbReference type="NCBI Taxonomy" id="502025"/>
    <lineage>
        <taxon>Bacteria</taxon>
        <taxon>Pseudomonadati</taxon>
        <taxon>Myxococcota</taxon>
        <taxon>Polyangia</taxon>
        <taxon>Haliangiales</taxon>
        <taxon>Kofleriaceae</taxon>
        <taxon>Haliangium</taxon>
    </lineage>
</organism>
<dbReference type="OrthoDB" id="5287990at2"/>
<dbReference type="GO" id="GO:0016740">
    <property type="term" value="F:transferase activity"/>
    <property type="evidence" value="ECO:0007669"/>
    <property type="project" value="UniProtKB-KW"/>
</dbReference>
<dbReference type="eggNOG" id="ENOG5033REI">
    <property type="taxonomic scope" value="Bacteria"/>
</dbReference>
<name>D0LMM0_HALO1</name>
<sequence>MPIPPPPNLPRRRRGERLEEVPASNAERNHVVAAYGTLPALVPMAMADTPHDWITLECLANDVLYAKPDTQKRFVLWEANLLRLNPRPVVTWATGARVSHPWLATIFQPNMHTIRLPFNTGDSSERSSLSWISARNMRLQGGQFFELPRWSTASRSSVALIPNALNRLQAVGAWPDADRRCEMVMRGANKVNVSEWRALEAARAAPMASARFSRLVPNLGAAVAPGGVTPPGWNGQWRLYSIKTGVNYVGTKFEGPGVGNKHLLEANSTMAMLRSDLAAALPNNDATFGMQGELLTITAPMDNGTRDGFQVRDLSCLQPGRSYIPGQAIPYARRFLDLAADHGDQMDYWRANFAVPLGRAKARLFLNYGLIHTSANAQNFVLGYVRRGQARIEQFVARDLGDTSWHDDYIRQYLTQFTHGRQVFQALQRELRGTSQHILHRTSSGQYPAPHMVRLASNSVLTHGFSDTLGWRPYLCYQFATGLFDGFTAFVNEAIGVDMDPATHAQQAVPDQTVMNLGYDGRYTHPTGSHAAYRQRVNEVLRQPIATLLAKARWVRNRAIALSTRREGDRVERILNAEEILICGALEKHLGEAGQTERNRIRQRLQTCFAGNWPAVIT</sequence>
<dbReference type="Proteomes" id="UP000001880">
    <property type="component" value="Chromosome"/>
</dbReference>
<keyword evidence="1" id="KW-0808">Transferase</keyword>
<proteinExistence type="predicted"/>
<dbReference type="KEGG" id="hoh:Hoch_6233"/>
<protein>
    <submittedName>
        <fullName evidence="1">Corrinoid adenosyltransferase BtuR/CobO/CobP</fullName>
    </submittedName>
</protein>
<dbReference type="HOGENOM" id="CLU_450459_0_0_7"/>
<reference evidence="1 2" key="1">
    <citation type="journal article" date="2010" name="Stand. Genomic Sci.">
        <title>Complete genome sequence of Haliangium ochraceum type strain (SMP-2).</title>
        <authorList>
            <consortium name="US DOE Joint Genome Institute (JGI-PGF)"/>
            <person name="Ivanova N."/>
            <person name="Daum C."/>
            <person name="Lang E."/>
            <person name="Abt B."/>
            <person name="Kopitz M."/>
            <person name="Saunders E."/>
            <person name="Lapidus A."/>
            <person name="Lucas S."/>
            <person name="Glavina Del Rio T."/>
            <person name="Nolan M."/>
            <person name="Tice H."/>
            <person name="Copeland A."/>
            <person name="Cheng J.F."/>
            <person name="Chen F."/>
            <person name="Bruce D."/>
            <person name="Goodwin L."/>
            <person name="Pitluck S."/>
            <person name="Mavromatis K."/>
            <person name="Pati A."/>
            <person name="Mikhailova N."/>
            <person name="Chen A."/>
            <person name="Palaniappan K."/>
            <person name="Land M."/>
            <person name="Hauser L."/>
            <person name="Chang Y.J."/>
            <person name="Jeffries C.D."/>
            <person name="Detter J.C."/>
            <person name="Brettin T."/>
            <person name="Rohde M."/>
            <person name="Goker M."/>
            <person name="Bristow J."/>
            <person name="Markowitz V."/>
            <person name="Eisen J.A."/>
            <person name="Hugenholtz P."/>
            <person name="Kyrpides N.C."/>
            <person name="Klenk H.P."/>
        </authorList>
    </citation>
    <scope>NUCLEOTIDE SEQUENCE [LARGE SCALE GENOMIC DNA]</scope>
    <source>
        <strain evidence="2">DSM 14365 / CIP 107738 / JCM 11303 / AJ 13395 / SMP-2</strain>
    </source>
</reference>
<evidence type="ECO:0000313" key="2">
    <source>
        <dbReference type="Proteomes" id="UP000001880"/>
    </source>
</evidence>
<dbReference type="EMBL" id="CP001804">
    <property type="protein sequence ID" value="ACY18707.1"/>
    <property type="molecule type" value="Genomic_DNA"/>
</dbReference>
<evidence type="ECO:0000313" key="1">
    <source>
        <dbReference type="EMBL" id="ACY18707.1"/>
    </source>
</evidence>
<dbReference type="RefSeq" id="WP_012831299.1">
    <property type="nucleotide sequence ID" value="NC_013440.1"/>
</dbReference>
<gene>
    <name evidence="1" type="ordered locus">Hoch_6233</name>
</gene>
<keyword evidence="2" id="KW-1185">Reference proteome</keyword>
<dbReference type="AlphaFoldDB" id="D0LMM0"/>